<dbReference type="AlphaFoldDB" id="A0A8J3LZ14"/>
<proteinExistence type="predicted"/>
<keyword evidence="3" id="KW-1185">Reference proteome</keyword>
<dbReference type="Pfam" id="PF18899">
    <property type="entry name" value="DUF5655"/>
    <property type="match status" value="1"/>
</dbReference>
<organism evidence="2 3">
    <name type="scientific">Pseudolysinimonas yzui</name>
    <dbReference type="NCBI Taxonomy" id="2708254"/>
    <lineage>
        <taxon>Bacteria</taxon>
        <taxon>Bacillati</taxon>
        <taxon>Actinomycetota</taxon>
        <taxon>Actinomycetes</taxon>
        <taxon>Micrococcales</taxon>
        <taxon>Microbacteriaceae</taxon>
        <taxon>Pseudolysinimonas</taxon>
    </lineage>
</organism>
<dbReference type="Proteomes" id="UP000617531">
    <property type="component" value="Unassembled WGS sequence"/>
</dbReference>
<sequence>MDARERLTASRTGAAVLRRVRSEVRKLGGAEERATTSQVAFRRRRGFAYLWVPGQYVASDVPVVISLALPTHVRSSRFKEVVQPSVGVWMHHLEVRKVGELDAEFREWLERAYQGAA</sequence>
<accession>A0A8J3LZ14</accession>
<protein>
    <recommendedName>
        <fullName evidence="1">DUF5655 domain-containing protein</fullName>
    </recommendedName>
</protein>
<evidence type="ECO:0000259" key="1">
    <source>
        <dbReference type="Pfam" id="PF18899"/>
    </source>
</evidence>
<comment type="caution">
    <text evidence="2">The sequence shown here is derived from an EMBL/GenBank/DDBJ whole genome shotgun (WGS) entry which is preliminary data.</text>
</comment>
<feature type="domain" description="DUF5655" evidence="1">
    <location>
        <begin position="15"/>
        <end position="114"/>
    </location>
</feature>
<evidence type="ECO:0000313" key="2">
    <source>
        <dbReference type="EMBL" id="GHF08349.1"/>
    </source>
</evidence>
<dbReference type="InterPro" id="IPR043714">
    <property type="entry name" value="DUF5655"/>
</dbReference>
<gene>
    <name evidence="2" type="ORF">GCM10011600_06460</name>
</gene>
<dbReference type="EMBL" id="BNAI01000001">
    <property type="protein sequence ID" value="GHF08349.1"/>
    <property type="molecule type" value="Genomic_DNA"/>
</dbReference>
<evidence type="ECO:0000313" key="3">
    <source>
        <dbReference type="Proteomes" id="UP000617531"/>
    </source>
</evidence>
<reference evidence="2" key="1">
    <citation type="journal article" date="2014" name="Int. J. Syst. Evol. Microbiol.">
        <title>Complete genome sequence of Corynebacterium casei LMG S-19264T (=DSM 44701T), isolated from a smear-ripened cheese.</title>
        <authorList>
            <consortium name="US DOE Joint Genome Institute (JGI-PGF)"/>
            <person name="Walter F."/>
            <person name="Albersmeier A."/>
            <person name="Kalinowski J."/>
            <person name="Ruckert C."/>
        </authorList>
    </citation>
    <scope>NUCLEOTIDE SEQUENCE</scope>
    <source>
        <strain evidence="2">CGMCC 1.16548</strain>
    </source>
</reference>
<reference evidence="2" key="2">
    <citation type="submission" date="2020-09" db="EMBL/GenBank/DDBJ databases">
        <authorList>
            <person name="Sun Q."/>
            <person name="Zhou Y."/>
        </authorList>
    </citation>
    <scope>NUCLEOTIDE SEQUENCE</scope>
    <source>
        <strain evidence="2">CGMCC 1.16548</strain>
    </source>
</reference>
<name>A0A8J3LZ14_9MICO</name>